<dbReference type="Pfam" id="PF00076">
    <property type="entry name" value="RRM_1"/>
    <property type="match status" value="1"/>
</dbReference>
<dbReference type="Gene3D" id="3.30.70.330">
    <property type="match status" value="1"/>
</dbReference>
<comment type="subcellular location">
    <subcellularLocation>
        <location evidence="1">Nucleus</location>
    </subcellularLocation>
</comment>
<evidence type="ECO:0000259" key="4">
    <source>
        <dbReference type="PROSITE" id="PS50102"/>
    </source>
</evidence>
<dbReference type="GO" id="GO:0000398">
    <property type="term" value="P:mRNA splicing, via spliceosome"/>
    <property type="evidence" value="ECO:0007669"/>
    <property type="project" value="TreeGrafter"/>
</dbReference>
<accession>A0A8X7PWX3</accession>
<evidence type="ECO:0000256" key="1">
    <source>
        <dbReference type="ARBA" id="ARBA00004123"/>
    </source>
</evidence>
<dbReference type="GO" id="GO:0071004">
    <property type="term" value="C:U2-type prespliceosome"/>
    <property type="evidence" value="ECO:0007669"/>
    <property type="project" value="TreeGrafter"/>
</dbReference>
<gene>
    <name evidence="5" type="ORF">Bca52824_076358</name>
</gene>
<protein>
    <recommendedName>
        <fullName evidence="4">RRM domain-containing protein</fullName>
    </recommendedName>
</protein>
<dbReference type="InterPro" id="IPR035979">
    <property type="entry name" value="RBD_domain_sf"/>
</dbReference>
<dbReference type="OrthoDB" id="1031179at2759"/>
<dbReference type="GO" id="GO:0071011">
    <property type="term" value="C:precatalytic spliceosome"/>
    <property type="evidence" value="ECO:0007669"/>
    <property type="project" value="TreeGrafter"/>
</dbReference>
<dbReference type="InterPro" id="IPR051183">
    <property type="entry name" value="U1_U11-U12_snRNP_70-35kDa"/>
</dbReference>
<dbReference type="InterPro" id="IPR012677">
    <property type="entry name" value="Nucleotide-bd_a/b_plait_sf"/>
</dbReference>
<keyword evidence="2" id="KW-0539">Nucleus</keyword>
<dbReference type="GO" id="GO:0030619">
    <property type="term" value="F:U1 snRNA binding"/>
    <property type="evidence" value="ECO:0007669"/>
    <property type="project" value="TreeGrafter"/>
</dbReference>
<organism evidence="5 6">
    <name type="scientific">Brassica carinata</name>
    <name type="common">Ethiopian mustard</name>
    <name type="synonym">Abyssinian cabbage</name>
    <dbReference type="NCBI Taxonomy" id="52824"/>
    <lineage>
        <taxon>Eukaryota</taxon>
        <taxon>Viridiplantae</taxon>
        <taxon>Streptophyta</taxon>
        <taxon>Embryophyta</taxon>
        <taxon>Tracheophyta</taxon>
        <taxon>Spermatophyta</taxon>
        <taxon>Magnoliopsida</taxon>
        <taxon>eudicotyledons</taxon>
        <taxon>Gunneridae</taxon>
        <taxon>Pentapetalae</taxon>
        <taxon>rosids</taxon>
        <taxon>malvids</taxon>
        <taxon>Brassicales</taxon>
        <taxon>Brassicaceae</taxon>
        <taxon>Brassiceae</taxon>
        <taxon>Brassica</taxon>
    </lineage>
</organism>
<evidence type="ECO:0000256" key="2">
    <source>
        <dbReference type="ARBA" id="ARBA00023242"/>
    </source>
</evidence>
<dbReference type="Proteomes" id="UP000886595">
    <property type="component" value="Unassembled WGS sequence"/>
</dbReference>
<dbReference type="SUPFAM" id="SSF54928">
    <property type="entry name" value="RNA-binding domain, RBD"/>
    <property type="match status" value="1"/>
</dbReference>
<evidence type="ECO:0000313" key="6">
    <source>
        <dbReference type="Proteomes" id="UP000886595"/>
    </source>
</evidence>
<dbReference type="CDD" id="cd00590">
    <property type="entry name" value="RRM_SF"/>
    <property type="match status" value="1"/>
</dbReference>
<reference evidence="5 6" key="1">
    <citation type="submission" date="2020-02" db="EMBL/GenBank/DDBJ databases">
        <authorList>
            <person name="Ma Q."/>
            <person name="Huang Y."/>
            <person name="Song X."/>
            <person name="Pei D."/>
        </authorList>
    </citation>
    <scope>NUCLEOTIDE SEQUENCE [LARGE SCALE GENOMIC DNA]</scope>
    <source>
        <strain evidence="5">Sxm20200214</strain>
        <tissue evidence="5">Leaf</tissue>
    </source>
</reference>
<sequence length="160" mass="18493">MHCKDHKIWYEDYMKEKDVAAAVDETREEIALRDKTVFVANLSLAIGKSHIVNFFKDVGQVVSVRLIVDQKGERVGCGFVEFASAYEATMAVQEKNGPKLFVSVAEIARQYPFRPKYNLEDRLWYEYNLLQENLDSEIKFNQENQKTVFSGRKTTLSDVN</sequence>
<keyword evidence="3" id="KW-0694">RNA-binding</keyword>
<dbReference type="PANTHER" id="PTHR13952:SF21">
    <property type="entry name" value="POLYNUCLEOTIDE ADENYLYLTRANSFERASE DOMAIN_RNA RECOGNITION MOTIF PROTEIN-RELATED"/>
    <property type="match status" value="1"/>
</dbReference>
<dbReference type="PANTHER" id="PTHR13952">
    <property type="entry name" value="U1 SMALL NUCLEAR RIBONUCLEOPROTEIN 70 KD"/>
    <property type="match status" value="1"/>
</dbReference>
<dbReference type="PROSITE" id="PS50102">
    <property type="entry name" value="RRM"/>
    <property type="match status" value="1"/>
</dbReference>
<dbReference type="AlphaFoldDB" id="A0A8X7PWX3"/>
<dbReference type="GO" id="GO:0003729">
    <property type="term" value="F:mRNA binding"/>
    <property type="evidence" value="ECO:0007669"/>
    <property type="project" value="TreeGrafter"/>
</dbReference>
<dbReference type="GO" id="GO:0005685">
    <property type="term" value="C:U1 snRNP"/>
    <property type="evidence" value="ECO:0007669"/>
    <property type="project" value="TreeGrafter"/>
</dbReference>
<dbReference type="InterPro" id="IPR000504">
    <property type="entry name" value="RRM_dom"/>
</dbReference>
<comment type="caution">
    <text evidence="5">The sequence shown here is derived from an EMBL/GenBank/DDBJ whole genome shotgun (WGS) entry which is preliminary data.</text>
</comment>
<dbReference type="SMART" id="SM00360">
    <property type="entry name" value="RRM"/>
    <property type="match status" value="1"/>
</dbReference>
<keyword evidence="6" id="KW-1185">Reference proteome</keyword>
<name>A0A8X7PWX3_BRACI</name>
<evidence type="ECO:0000256" key="3">
    <source>
        <dbReference type="PROSITE-ProRule" id="PRU00176"/>
    </source>
</evidence>
<proteinExistence type="predicted"/>
<feature type="domain" description="RRM" evidence="4">
    <location>
        <begin position="35"/>
        <end position="107"/>
    </location>
</feature>
<dbReference type="EMBL" id="JAAMPC010000015">
    <property type="protein sequence ID" value="KAG2257064.1"/>
    <property type="molecule type" value="Genomic_DNA"/>
</dbReference>
<evidence type="ECO:0000313" key="5">
    <source>
        <dbReference type="EMBL" id="KAG2257064.1"/>
    </source>
</evidence>